<dbReference type="GO" id="GO:0009279">
    <property type="term" value="C:cell outer membrane"/>
    <property type="evidence" value="ECO:0007669"/>
    <property type="project" value="UniProtKB-SubCell"/>
</dbReference>
<proteinExistence type="inferred from homology"/>
<evidence type="ECO:0000256" key="7">
    <source>
        <dbReference type="ARBA" id="ARBA00023065"/>
    </source>
</evidence>
<keyword evidence="5 11" id="KW-0812">Transmembrane</keyword>
<dbReference type="Pfam" id="PF07715">
    <property type="entry name" value="Plug"/>
    <property type="match status" value="1"/>
</dbReference>
<evidence type="ECO:0000256" key="3">
    <source>
        <dbReference type="ARBA" id="ARBA00022452"/>
    </source>
</evidence>
<keyword evidence="4" id="KW-0410">Iron transport</keyword>
<dbReference type="PANTHER" id="PTHR32552">
    <property type="entry name" value="FERRICHROME IRON RECEPTOR-RELATED"/>
    <property type="match status" value="1"/>
</dbReference>
<dbReference type="PANTHER" id="PTHR32552:SF81">
    <property type="entry name" value="TONB-DEPENDENT OUTER MEMBRANE RECEPTOR"/>
    <property type="match status" value="1"/>
</dbReference>
<dbReference type="InterPro" id="IPR039426">
    <property type="entry name" value="TonB-dep_rcpt-like"/>
</dbReference>
<evidence type="ECO:0000259" key="15">
    <source>
        <dbReference type="Pfam" id="PF00593"/>
    </source>
</evidence>
<feature type="signal peptide" evidence="14">
    <location>
        <begin position="1"/>
        <end position="28"/>
    </location>
</feature>
<evidence type="ECO:0000256" key="6">
    <source>
        <dbReference type="ARBA" id="ARBA00023004"/>
    </source>
</evidence>
<evidence type="ECO:0000256" key="4">
    <source>
        <dbReference type="ARBA" id="ARBA00022496"/>
    </source>
</evidence>
<evidence type="ECO:0000256" key="10">
    <source>
        <dbReference type="ARBA" id="ARBA00023237"/>
    </source>
</evidence>
<evidence type="ECO:0000313" key="17">
    <source>
        <dbReference type="EMBL" id="MBN7795035.1"/>
    </source>
</evidence>
<keyword evidence="17" id="KW-0675">Receptor</keyword>
<evidence type="ECO:0000256" key="1">
    <source>
        <dbReference type="ARBA" id="ARBA00004571"/>
    </source>
</evidence>
<evidence type="ECO:0000256" key="11">
    <source>
        <dbReference type="PROSITE-ProRule" id="PRU01360"/>
    </source>
</evidence>
<dbReference type="Gene3D" id="2.40.170.20">
    <property type="entry name" value="TonB-dependent receptor, beta-barrel domain"/>
    <property type="match status" value="1"/>
</dbReference>
<dbReference type="EMBL" id="JAFKCZ010000001">
    <property type="protein sequence ID" value="MBN7795035.1"/>
    <property type="molecule type" value="Genomic_DNA"/>
</dbReference>
<keyword evidence="7" id="KW-0406">Ion transport</keyword>
<evidence type="ECO:0000256" key="13">
    <source>
        <dbReference type="SAM" id="MobiDB-lite"/>
    </source>
</evidence>
<feature type="chain" id="PRO_5037783493" evidence="14">
    <location>
        <begin position="29"/>
        <end position="768"/>
    </location>
</feature>
<evidence type="ECO:0000256" key="8">
    <source>
        <dbReference type="ARBA" id="ARBA00023077"/>
    </source>
</evidence>
<keyword evidence="14" id="KW-0732">Signal</keyword>
<keyword evidence="6" id="KW-0408">Iron</keyword>
<feature type="region of interest" description="Disordered" evidence="13">
    <location>
        <begin position="212"/>
        <end position="235"/>
    </location>
</feature>
<dbReference type="Proteomes" id="UP000664303">
    <property type="component" value="Unassembled WGS sequence"/>
</dbReference>
<dbReference type="AlphaFoldDB" id="A0A939DBC9"/>
<sequence length="768" mass="83613">MRYPPAIGRPLSLTVAALLGTYLPQTSAATENVAMLEEVVVTARRKTEDLQATPVAVSAFGAEAIEQRSIRNIEDIGPLVPNVSIAPDAQAGSAAANIYIRGVGQQDFRIFTDPAVTMYVDGVLIPRAVGGLLNVLDVERIEVLKGPQGTLFGKNTVAGAIKLDSKRPAEQFEGSAYTTMGEDQRLDVGGSVSLPLSDQLFSKVALTRRSSDGWGQAKPLAPEFGAQPASSKRADEDLRAGLVQLDWRGDRVEARWSFDTTRSRSNGSPRHPFVPQPSLNPVNLAGFYNAVVQSAGLPLPLADAAGVPGDPYTTASTFGETANLDVWGSGLTLMWDIGEIGVKSITSYRSLENEIGIDLDGLQARIFDQFEENEQTQWGQELQLSGSAFDTRLDWVAGVFYFSEDGERDVTSQRLGSLLDLGLAAVVPALSTDFRRNMVTELESESSAVFGQGTFRITDRLSTTAGLRWSKEEKTLSGVQTFASGFPDERVVATGRNSDTWTSLTPRLSLEFQWHDDLMTYVSAAQGYKSGGFNGRLNPLLPNGGIQPYEPEEVWTAELGMRSEWWDQRLRLNATLFQSEYSDIQTETTQVIGGDVVNTVGNAAEAEIRGLEIDLLAQLTPSLRIDASLGYLDAEYTQIGETAVDIDEQTVFPRTPDWSATLGLEYAFNLAGGHDINTRIDLSYQGDTYSAINPADEPLADLKLDGYTLVNARVDYLTPGDWKFSAYVKNLTDKTYRVNADFLTSGLGVGYEIYGAPRQAGVSIKKYF</sequence>
<organism evidence="17 18">
    <name type="scientific">Parahaliea mediterranea</name>
    <dbReference type="NCBI Taxonomy" id="651086"/>
    <lineage>
        <taxon>Bacteria</taxon>
        <taxon>Pseudomonadati</taxon>
        <taxon>Pseudomonadota</taxon>
        <taxon>Gammaproteobacteria</taxon>
        <taxon>Cellvibrionales</taxon>
        <taxon>Halieaceae</taxon>
        <taxon>Parahaliea</taxon>
    </lineage>
</organism>
<dbReference type="InterPro" id="IPR000531">
    <property type="entry name" value="Beta-barrel_TonB"/>
</dbReference>
<reference evidence="17" key="1">
    <citation type="submission" date="2021-02" db="EMBL/GenBank/DDBJ databases">
        <title>PHA producing bacteria isolated from coastal sediment in Guangdong, Shenzhen.</title>
        <authorList>
            <person name="Zheng W."/>
            <person name="Yu S."/>
            <person name="Huang Y."/>
        </authorList>
    </citation>
    <scope>NUCLEOTIDE SEQUENCE</scope>
    <source>
        <strain evidence="17">TN14-10</strain>
    </source>
</reference>
<gene>
    <name evidence="17" type="ORF">JYP50_00435</name>
</gene>
<comment type="caution">
    <text evidence="17">The sequence shown here is derived from an EMBL/GenBank/DDBJ whole genome shotgun (WGS) entry which is preliminary data.</text>
</comment>
<name>A0A939DBC9_9GAMM</name>
<comment type="subcellular location">
    <subcellularLocation>
        <location evidence="1 11">Cell outer membrane</location>
        <topology evidence="1 11">Multi-pass membrane protein</topology>
    </subcellularLocation>
</comment>
<dbReference type="CDD" id="cd01347">
    <property type="entry name" value="ligand_gated_channel"/>
    <property type="match status" value="1"/>
</dbReference>
<evidence type="ECO:0000259" key="16">
    <source>
        <dbReference type="Pfam" id="PF07715"/>
    </source>
</evidence>
<dbReference type="RefSeq" id="WP_206558482.1">
    <property type="nucleotide sequence ID" value="NZ_JAFKCZ010000001.1"/>
</dbReference>
<dbReference type="PROSITE" id="PS52016">
    <property type="entry name" value="TONB_DEPENDENT_REC_3"/>
    <property type="match status" value="1"/>
</dbReference>
<keyword evidence="8 12" id="KW-0798">TonB box</keyword>
<keyword evidence="3 11" id="KW-1134">Transmembrane beta strand</keyword>
<evidence type="ECO:0000256" key="5">
    <source>
        <dbReference type="ARBA" id="ARBA00022692"/>
    </source>
</evidence>
<comment type="similarity">
    <text evidence="11 12">Belongs to the TonB-dependent receptor family.</text>
</comment>
<dbReference type="InterPro" id="IPR036942">
    <property type="entry name" value="Beta-barrel_TonB_sf"/>
</dbReference>
<dbReference type="InterPro" id="IPR012910">
    <property type="entry name" value="Plug_dom"/>
</dbReference>
<feature type="domain" description="TonB-dependent receptor plug" evidence="16">
    <location>
        <begin position="50"/>
        <end position="160"/>
    </location>
</feature>
<protein>
    <submittedName>
        <fullName evidence="17">TonB-dependent receptor</fullName>
    </submittedName>
</protein>
<keyword evidence="10 11" id="KW-0998">Cell outer membrane</keyword>
<evidence type="ECO:0000313" key="18">
    <source>
        <dbReference type="Proteomes" id="UP000664303"/>
    </source>
</evidence>
<dbReference type="GO" id="GO:0006826">
    <property type="term" value="P:iron ion transport"/>
    <property type="evidence" value="ECO:0007669"/>
    <property type="project" value="UniProtKB-KW"/>
</dbReference>
<keyword evidence="9 11" id="KW-0472">Membrane</keyword>
<evidence type="ECO:0000256" key="12">
    <source>
        <dbReference type="RuleBase" id="RU003357"/>
    </source>
</evidence>
<evidence type="ECO:0000256" key="2">
    <source>
        <dbReference type="ARBA" id="ARBA00022448"/>
    </source>
</evidence>
<evidence type="ECO:0000256" key="14">
    <source>
        <dbReference type="SAM" id="SignalP"/>
    </source>
</evidence>
<accession>A0A939DBC9</accession>
<keyword evidence="18" id="KW-1185">Reference proteome</keyword>
<feature type="domain" description="TonB-dependent receptor-like beta-barrel" evidence="15">
    <location>
        <begin position="280"/>
        <end position="731"/>
    </location>
</feature>
<keyword evidence="2 11" id="KW-0813">Transport</keyword>
<evidence type="ECO:0000256" key="9">
    <source>
        <dbReference type="ARBA" id="ARBA00023136"/>
    </source>
</evidence>
<dbReference type="Pfam" id="PF00593">
    <property type="entry name" value="TonB_dep_Rec_b-barrel"/>
    <property type="match status" value="1"/>
</dbReference>
<dbReference type="SUPFAM" id="SSF56935">
    <property type="entry name" value="Porins"/>
    <property type="match status" value="1"/>
</dbReference>